<sequence length="275" mass="30608">MFHLELLPTVNRILVDPAFLSSVALICQTVPKVFKSEPRLVRAVGDFGALAMVVCAKGIASENGGQFTYSSVQSLIVKRRWASGRRVRAIFEWLEWEETVTRPALYADRRTRPLSVVGWLQAGVQALAVAYIEAARPWRQIDNEKSYRHATTDTESVITKLYNLLTFAGEGVPFSVETRLFSGHAAGFPLLLDLIATCMAADWPVSGVFFSRKAHAASYNVSRAHITKIFAKAEEIGILARTERDMKVSPSPSLRGNVLRDLAYQFASIVWMLKC</sequence>
<name>A0ABW4LXF6_9HYPH</name>
<comment type="caution">
    <text evidence="1">The sequence shown here is derived from an EMBL/GenBank/DDBJ whole genome shotgun (WGS) entry which is preliminary data.</text>
</comment>
<evidence type="ECO:0000313" key="2">
    <source>
        <dbReference type="Proteomes" id="UP001597322"/>
    </source>
</evidence>
<dbReference type="EMBL" id="JBHUEQ010000002">
    <property type="protein sequence ID" value="MFD1743857.1"/>
    <property type="molecule type" value="Genomic_DNA"/>
</dbReference>
<dbReference type="Proteomes" id="UP001597322">
    <property type="component" value="Unassembled WGS sequence"/>
</dbReference>
<accession>A0ABW4LXF6</accession>
<evidence type="ECO:0000313" key="1">
    <source>
        <dbReference type="EMBL" id="MFD1743857.1"/>
    </source>
</evidence>
<keyword evidence="2" id="KW-1185">Reference proteome</keyword>
<reference evidence="2" key="1">
    <citation type="journal article" date="2019" name="Int. J. Syst. Evol. Microbiol.">
        <title>The Global Catalogue of Microorganisms (GCM) 10K type strain sequencing project: providing services to taxonomists for standard genome sequencing and annotation.</title>
        <authorList>
            <consortium name="The Broad Institute Genomics Platform"/>
            <consortium name="The Broad Institute Genome Sequencing Center for Infectious Disease"/>
            <person name="Wu L."/>
            <person name="Ma J."/>
        </authorList>
    </citation>
    <scope>NUCLEOTIDE SEQUENCE [LARGE SCALE GENOMIC DNA]</scope>
    <source>
        <strain evidence="2">CG52</strain>
    </source>
</reference>
<proteinExistence type="predicted"/>
<gene>
    <name evidence="1" type="ORF">ACFSE1_00110</name>
</gene>
<protein>
    <recommendedName>
        <fullName evidence="3">MarR family transcriptional regulator</fullName>
    </recommendedName>
</protein>
<dbReference type="RefSeq" id="WP_377394757.1">
    <property type="nucleotide sequence ID" value="NZ_JBHUEQ010000002.1"/>
</dbReference>
<evidence type="ECO:0008006" key="3">
    <source>
        <dbReference type="Google" id="ProtNLM"/>
    </source>
</evidence>
<organism evidence="1 2">
    <name type="scientific">Rhizobium helianthi</name>
    <dbReference type="NCBI Taxonomy" id="1132695"/>
    <lineage>
        <taxon>Bacteria</taxon>
        <taxon>Pseudomonadati</taxon>
        <taxon>Pseudomonadota</taxon>
        <taxon>Alphaproteobacteria</taxon>
        <taxon>Hyphomicrobiales</taxon>
        <taxon>Rhizobiaceae</taxon>
        <taxon>Rhizobium/Agrobacterium group</taxon>
        <taxon>Rhizobium</taxon>
    </lineage>
</organism>